<dbReference type="InterPro" id="IPR013497">
    <property type="entry name" value="Topo_IA_cen"/>
</dbReference>
<dbReference type="InterPro" id="IPR013825">
    <property type="entry name" value="Topo_IA_cen_sub2"/>
</dbReference>
<protein>
    <recommendedName>
        <fullName evidence="3">DNA topoisomerase</fullName>
        <ecNumber evidence="3">5.6.2.1</ecNumber>
    </recommendedName>
    <alternativeName>
        <fullName evidence="15">Omega-protein</fullName>
    </alternativeName>
    <alternativeName>
        <fullName evidence="14">Relaxing enzyme</fullName>
    </alternativeName>
    <alternativeName>
        <fullName evidence="12">Swivelase</fullName>
    </alternativeName>
    <alternativeName>
        <fullName evidence="13">Untwisting enzyme</fullName>
    </alternativeName>
</protein>
<dbReference type="GO" id="GO:0006281">
    <property type="term" value="P:DNA repair"/>
    <property type="evidence" value="ECO:0007669"/>
    <property type="project" value="TreeGrafter"/>
</dbReference>
<keyword evidence="5" id="KW-0677">Repeat</keyword>
<evidence type="ECO:0000256" key="13">
    <source>
        <dbReference type="ARBA" id="ARBA00031985"/>
    </source>
</evidence>
<dbReference type="InterPro" id="IPR013824">
    <property type="entry name" value="Topo_IA_cen_sub1"/>
</dbReference>
<dbReference type="SMART" id="SM00436">
    <property type="entry name" value="TOP1Bc"/>
    <property type="match status" value="1"/>
</dbReference>
<evidence type="ECO:0000259" key="18">
    <source>
        <dbReference type="PROSITE" id="PS52039"/>
    </source>
</evidence>
<dbReference type="InterPro" id="IPR013498">
    <property type="entry name" value="Topo_IA_Znf"/>
</dbReference>
<dbReference type="GO" id="GO:0008270">
    <property type="term" value="F:zinc ion binding"/>
    <property type="evidence" value="ECO:0007669"/>
    <property type="project" value="UniProtKB-KW"/>
</dbReference>
<dbReference type="PROSITE" id="PS52039">
    <property type="entry name" value="TOPO_IA_2"/>
    <property type="match status" value="1"/>
</dbReference>
<dbReference type="SUPFAM" id="SSF56712">
    <property type="entry name" value="Prokaryotic type I DNA topoisomerase"/>
    <property type="match status" value="1"/>
</dbReference>
<dbReference type="Gene3D" id="3.40.50.140">
    <property type="match status" value="1"/>
</dbReference>
<evidence type="ECO:0000256" key="14">
    <source>
        <dbReference type="ARBA" id="ARBA00032235"/>
    </source>
</evidence>
<keyword evidence="10" id="KW-0238">DNA-binding</keyword>
<dbReference type="Pfam" id="PF01396">
    <property type="entry name" value="Zn_ribbon_Top1"/>
    <property type="match status" value="2"/>
</dbReference>
<dbReference type="NCBIfam" id="TIGR01056">
    <property type="entry name" value="topB"/>
    <property type="match status" value="1"/>
</dbReference>
<dbReference type="InterPro" id="IPR003601">
    <property type="entry name" value="Topo_IA_2"/>
</dbReference>
<dbReference type="CDD" id="cd00186">
    <property type="entry name" value="TOP1Ac"/>
    <property type="match status" value="1"/>
</dbReference>
<feature type="region of interest" description="Disordered" evidence="16">
    <location>
        <begin position="455"/>
        <end position="483"/>
    </location>
</feature>
<dbReference type="RefSeq" id="WP_170077416.1">
    <property type="nucleotide sequence ID" value="NZ_JABAFA010000013.1"/>
</dbReference>
<dbReference type="PANTHER" id="PTHR11390">
    <property type="entry name" value="PROKARYOTIC DNA TOPOISOMERASE"/>
    <property type="match status" value="1"/>
</dbReference>
<reference evidence="19 20" key="1">
    <citation type="submission" date="2020-04" db="EMBL/GenBank/DDBJ databases">
        <authorList>
            <person name="Hitch T.C.A."/>
            <person name="Wylensek D."/>
            <person name="Clavel T."/>
        </authorList>
    </citation>
    <scope>NUCLEOTIDE SEQUENCE [LARGE SCALE GENOMIC DNA]</scope>
    <source>
        <strain evidence="19 20">PG-130-P53-12</strain>
    </source>
</reference>
<dbReference type="Gene3D" id="1.10.460.10">
    <property type="entry name" value="Topoisomerase I, domain 2"/>
    <property type="match status" value="1"/>
</dbReference>
<keyword evidence="20" id="KW-1185">Reference proteome</keyword>
<dbReference type="InterPro" id="IPR003602">
    <property type="entry name" value="Topo_IA_DNA-bd_dom"/>
</dbReference>
<dbReference type="GO" id="GO:0003917">
    <property type="term" value="F:DNA topoisomerase type I (single strand cut, ATP-independent) activity"/>
    <property type="evidence" value="ECO:0007669"/>
    <property type="project" value="UniProtKB-EC"/>
</dbReference>
<dbReference type="InterPro" id="IPR023405">
    <property type="entry name" value="Topo_IA_core_domain"/>
</dbReference>
<organism evidence="19 20">
    <name type="scientific">Selenomonas bovis</name>
    <dbReference type="NCBI Taxonomy" id="416586"/>
    <lineage>
        <taxon>Bacteria</taxon>
        <taxon>Bacillati</taxon>
        <taxon>Bacillota</taxon>
        <taxon>Negativicutes</taxon>
        <taxon>Selenomonadales</taxon>
        <taxon>Selenomonadaceae</taxon>
        <taxon>Selenomonas</taxon>
    </lineage>
</organism>
<comment type="similarity">
    <text evidence="2">Belongs to the type IA topoisomerase family.</text>
</comment>
<feature type="region of interest" description="Disordered" evidence="16">
    <location>
        <begin position="724"/>
        <end position="749"/>
    </location>
</feature>
<dbReference type="EMBL" id="JABAFA010000013">
    <property type="protein sequence ID" value="NMD98882.1"/>
    <property type="molecule type" value="Genomic_DNA"/>
</dbReference>
<name>A0A848B8V3_9FIRM</name>
<keyword evidence="6" id="KW-0863">Zinc-finger</keyword>
<dbReference type="NCBIfam" id="NF005829">
    <property type="entry name" value="PRK07726.1"/>
    <property type="match status" value="1"/>
</dbReference>
<dbReference type="InterPro" id="IPR013826">
    <property type="entry name" value="Topo_IA_cen_sub3"/>
</dbReference>
<dbReference type="PROSITE" id="PS00396">
    <property type="entry name" value="TOPO_IA_1"/>
    <property type="match status" value="1"/>
</dbReference>
<dbReference type="Gene3D" id="1.10.290.10">
    <property type="entry name" value="Topoisomerase I, domain 4"/>
    <property type="match status" value="1"/>
</dbReference>
<dbReference type="GO" id="GO:0006310">
    <property type="term" value="P:DNA recombination"/>
    <property type="evidence" value="ECO:0007669"/>
    <property type="project" value="TreeGrafter"/>
</dbReference>
<comment type="catalytic activity">
    <reaction evidence="1">
        <text>ATP-independent breakage of single-stranded DNA, followed by passage and rejoining.</text>
        <dbReference type="EC" id="5.6.2.1"/>
    </reaction>
</comment>
<dbReference type="Pfam" id="PF01751">
    <property type="entry name" value="Toprim"/>
    <property type="match status" value="1"/>
</dbReference>
<dbReference type="InterPro" id="IPR023406">
    <property type="entry name" value="Topo_IA_AS"/>
</dbReference>
<evidence type="ECO:0000313" key="19">
    <source>
        <dbReference type="EMBL" id="NMD98882.1"/>
    </source>
</evidence>
<dbReference type="GO" id="GO:0043597">
    <property type="term" value="C:cytoplasmic replication fork"/>
    <property type="evidence" value="ECO:0007669"/>
    <property type="project" value="TreeGrafter"/>
</dbReference>
<accession>A0A848B8V3</accession>
<evidence type="ECO:0000256" key="16">
    <source>
        <dbReference type="SAM" id="MobiDB-lite"/>
    </source>
</evidence>
<dbReference type="Gene3D" id="3.30.65.10">
    <property type="entry name" value="Bacterial Topoisomerase I, domain 1"/>
    <property type="match status" value="2"/>
</dbReference>
<feature type="region of interest" description="Disordered" evidence="16">
    <location>
        <begin position="684"/>
        <end position="712"/>
    </location>
</feature>
<dbReference type="GO" id="GO:0003677">
    <property type="term" value="F:DNA binding"/>
    <property type="evidence" value="ECO:0007669"/>
    <property type="project" value="UniProtKB-KW"/>
</dbReference>
<evidence type="ECO:0000313" key="20">
    <source>
        <dbReference type="Proteomes" id="UP000543804"/>
    </source>
</evidence>
<keyword evidence="9" id="KW-0799">Topoisomerase</keyword>
<feature type="domain" description="Topo IA-type catalytic" evidence="18">
    <location>
        <begin position="150"/>
        <end position="617"/>
    </location>
</feature>
<dbReference type="PRINTS" id="PR00417">
    <property type="entry name" value="PRTPISMRASEI"/>
</dbReference>
<evidence type="ECO:0000256" key="2">
    <source>
        <dbReference type="ARBA" id="ARBA00009446"/>
    </source>
</evidence>
<dbReference type="SMART" id="SM00437">
    <property type="entry name" value="TOP1Ac"/>
    <property type="match status" value="1"/>
</dbReference>
<comment type="caution">
    <text evidence="19">The sequence shown here is derived from an EMBL/GenBank/DDBJ whole genome shotgun (WGS) entry which is preliminary data.</text>
</comment>
<dbReference type="InterPro" id="IPR006171">
    <property type="entry name" value="TOPRIM_dom"/>
</dbReference>
<dbReference type="Pfam" id="PF01131">
    <property type="entry name" value="Topoisom_bac"/>
    <property type="match status" value="1"/>
</dbReference>
<evidence type="ECO:0000256" key="5">
    <source>
        <dbReference type="ARBA" id="ARBA00022737"/>
    </source>
</evidence>
<keyword evidence="7" id="KW-0862">Zinc</keyword>
<proteinExistence type="inferred from homology"/>
<evidence type="ECO:0000256" key="8">
    <source>
        <dbReference type="ARBA" id="ARBA00022842"/>
    </source>
</evidence>
<feature type="domain" description="Toprim" evidence="17">
    <location>
        <begin position="1"/>
        <end position="133"/>
    </location>
</feature>
<evidence type="ECO:0000256" key="6">
    <source>
        <dbReference type="ARBA" id="ARBA00022771"/>
    </source>
</evidence>
<keyword evidence="11 19" id="KW-0413">Isomerase</keyword>
<evidence type="ECO:0000256" key="4">
    <source>
        <dbReference type="ARBA" id="ARBA00022723"/>
    </source>
</evidence>
<evidence type="ECO:0000259" key="17">
    <source>
        <dbReference type="PROSITE" id="PS50880"/>
    </source>
</evidence>
<evidence type="ECO:0000256" key="12">
    <source>
        <dbReference type="ARBA" id="ARBA00030003"/>
    </source>
</evidence>
<evidence type="ECO:0000256" key="7">
    <source>
        <dbReference type="ARBA" id="ARBA00022833"/>
    </source>
</evidence>
<dbReference type="InterPro" id="IPR005738">
    <property type="entry name" value="TopoIII"/>
</dbReference>
<evidence type="ECO:0000256" key="3">
    <source>
        <dbReference type="ARBA" id="ARBA00012891"/>
    </source>
</evidence>
<gene>
    <name evidence="19" type="ORF">HF878_05205</name>
</gene>
<evidence type="ECO:0000256" key="10">
    <source>
        <dbReference type="ARBA" id="ARBA00023125"/>
    </source>
</evidence>
<dbReference type="SMART" id="SM00493">
    <property type="entry name" value="TOPRIM"/>
    <property type="match status" value="1"/>
</dbReference>
<dbReference type="InterPro" id="IPR034144">
    <property type="entry name" value="TOPRIM_TopoIII"/>
</dbReference>
<evidence type="ECO:0000256" key="9">
    <source>
        <dbReference type="ARBA" id="ARBA00023029"/>
    </source>
</evidence>
<dbReference type="InterPro" id="IPR000380">
    <property type="entry name" value="Topo_IA"/>
</dbReference>
<dbReference type="Proteomes" id="UP000543804">
    <property type="component" value="Unassembled WGS sequence"/>
</dbReference>
<dbReference type="CDD" id="cd03362">
    <property type="entry name" value="TOPRIM_TopoIA_TopoIII"/>
    <property type="match status" value="1"/>
</dbReference>
<sequence>MRLYIAEKPSMGREIAKCLKGPVARHDGYLVTGEGIVTWLFGHILRQAEPQEYDARYKRWRAEDLPILPQAWKLYVAKGSEKQFAVVKNLIAKADEIVHAGDPDREGQLLVDEVLDYLGNEKPVKRILLNALDEKSIKSANAHLRDNAAFYPLKQSALARARADWLIGMNLSRAYTLAARRAGHARLVLPVGRVKTPTLALVVRREREIEHFKPVDYYTIKAMFAHANGSFIAQWKPRDTIAGLDSENRLIDKAVAEQMLHTFSEAPREGTVTGYTRAKKQESAPLPFSLSSLQVLAGKRFGYEPQLVLDTAQKLYEKKLTTYPRSDCEYLPLNQFGEAKTILANLRQAEGTELAAWAAGADPARKSRAWNDKKISAHHAIIPTTVRVNPETLPATERNLYTLIARGYLAQFYPNHVYDQTKVEVTYKDELFTASGRTERDPGWKIMYQAKARQAAGEEKDEAEEKREADETDGTLPAMKKGDGVTYTQGEIKQSVTKPPTRFTPATLLAGMKEIHKYVKNPEAKKQLKDVYGIGTEATRATIIDDLIKRRFLRPHGKKKYLIPEPSAYLLIDALPDEMTYPDSTAIWEDRLHSLSEGEGTLEEFLAAQIAFTKKLCEKALDLKLEVKGENVCPRCHKGVLQQRKGKNGIFWGCSNYPRCRLTCSDKDGKPDLAEAKARAAGGWQGAASGWQSGAERGDAAPASPWRSARAAAYQAGQGGAAAAQRQARGAANASSQQPAADTSAASAAPTAADWAELNDLFGPPVPFAGKGRGYGDKPKYSASPLEKMAQEKTPAPDAVLCPHCREGHLRRVRGKNGYFWGCSNYPRCTATFDDDHGKPALG</sequence>
<keyword evidence="4" id="KW-0479">Metal-binding</keyword>
<dbReference type="AlphaFoldDB" id="A0A848B8V3"/>
<keyword evidence="8" id="KW-0460">Magnesium</keyword>
<evidence type="ECO:0000256" key="11">
    <source>
        <dbReference type="ARBA" id="ARBA00023235"/>
    </source>
</evidence>
<dbReference type="PROSITE" id="PS50880">
    <property type="entry name" value="TOPRIM"/>
    <property type="match status" value="1"/>
</dbReference>
<dbReference type="Gene3D" id="2.70.20.10">
    <property type="entry name" value="Topoisomerase I, domain 3"/>
    <property type="match status" value="1"/>
</dbReference>
<dbReference type="SUPFAM" id="SSF57783">
    <property type="entry name" value="Zinc beta-ribbon"/>
    <property type="match status" value="2"/>
</dbReference>
<dbReference type="EC" id="5.6.2.1" evidence="3"/>
<dbReference type="PANTHER" id="PTHR11390:SF21">
    <property type="entry name" value="DNA TOPOISOMERASE 3-ALPHA"/>
    <property type="match status" value="1"/>
</dbReference>
<dbReference type="GO" id="GO:0006265">
    <property type="term" value="P:DNA topological change"/>
    <property type="evidence" value="ECO:0007669"/>
    <property type="project" value="InterPro"/>
</dbReference>
<evidence type="ECO:0000256" key="1">
    <source>
        <dbReference type="ARBA" id="ARBA00000213"/>
    </source>
</evidence>
<evidence type="ECO:0000256" key="15">
    <source>
        <dbReference type="ARBA" id="ARBA00032877"/>
    </source>
</evidence>